<dbReference type="Proteomes" id="UP000297714">
    <property type="component" value="Unassembled WGS sequence"/>
</dbReference>
<dbReference type="GO" id="GO:0006633">
    <property type="term" value="P:fatty acid biosynthetic process"/>
    <property type="evidence" value="ECO:0007669"/>
    <property type="project" value="TreeGrafter"/>
</dbReference>
<feature type="active site" evidence="5">
    <location>
        <position position="195"/>
    </location>
</feature>
<evidence type="ECO:0000256" key="5">
    <source>
        <dbReference type="PIRSR" id="PIRSR000446-1"/>
    </source>
</evidence>
<protein>
    <recommendedName>
        <fullName evidence="4">Malonyl CoA-acyl carrier protein transacylase</fullName>
        <ecNumber evidence="4">2.3.1.39</ecNumber>
    </recommendedName>
</protein>
<evidence type="ECO:0000256" key="2">
    <source>
        <dbReference type="ARBA" id="ARBA00023315"/>
    </source>
</evidence>
<dbReference type="InterPro" id="IPR050858">
    <property type="entry name" value="Mal-CoA-ACP_Trans/PKS_FabD"/>
</dbReference>
<evidence type="ECO:0000256" key="4">
    <source>
        <dbReference type="PIRNR" id="PIRNR000446"/>
    </source>
</evidence>
<dbReference type="GO" id="GO:0005829">
    <property type="term" value="C:cytosol"/>
    <property type="evidence" value="ECO:0007669"/>
    <property type="project" value="TreeGrafter"/>
</dbReference>
<comment type="catalytic activity">
    <reaction evidence="3 4">
        <text>holo-[ACP] + malonyl-CoA = malonyl-[ACP] + CoA</text>
        <dbReference type="Rhea" id="RHEA:41792"/>
        <dbReference type="Rhea" id="RHEA-COMP:9623"/>
        <dbReference type="Rhea" id="RHEA-COMP:9685"/>
        <dbReference type="ChEBI" id="CHEBI:57287"/>
        <dbReference type="ChEBI" id="CHEBI:57384"/>
        <dbReference type="ChEBI" id="CHEBI:64479"/>
        <dbReference type="ChEBI" id="CHEBI:78449"/>
        <dbReference type="EC" id="2.3.1.39"/>
    </reaction>
</comment>
<dbReference type="InterPro" id="IPR024925">
    <property type="entry name" value="Malonyl_CoA-ACP_transAc"/>
</dbReference>
<dbReference type="GO" id="GO:0004314">
    <property type="term" value="F:[acyl-carrier-protein] S-malonyltransferase activity"/>
    <property type="evidence" value="ECO:0007669"/>
    <property type="project" value="UniProtKB-EC"/>
</dbReference>
<feature type="domain" description="Malonyl-CoA:ACP transacylase (MAT)" evidence="6">
    <location>
        <begin position="7"/>
        <end position="306"/>
    </location>
</feature>
<dbReference type="NCBIfam" id="TIGR00128">
    <property type="entry name" value="fabD"/>
    <property type="match status" value="1"/>
</dbReference>
<reference evidence="7 8" key="1">
    <citation type="submission" date="2019-04" db="EMBL/GenBank/DDBJ databases">
        <authorList>
            <person name="Poehlein A."/>
            <person name="Bengelsdorf F.R."/>
            <person name="Duerre P."/>
            <person name="Daniel R."/>
        </authorList>
    </citation>
    <scope>NUCLEOTIDE SEQUENCE [LARGE SCALE GENOMIC DNA]</scope>
    <source>
        <strain evidence="7 8">BS-1</strain>
    </source>
</reference>
<accession>A0A4Z0YAJ2</accession>
<dbReference type="PANTHER" id="PTHR42681:SF1">
    <property type="entry name" value="MALONYL-COA-ACYL CARRIER PROTEIN TRANSACYLASE, MITOCHONDRIAL"/>
    <property type="match status" value="1"/>
</dbReference>
<dbReference type="AlphaFoldDB" id="A0A4Z0YAJ2"/>
<dbReference type="PIRSF" id="PIRSF000446">
    <property type="entry name" value="Mct"/>
    <property type="match status" value="1"/>
</dbReference>
<feature type="active site" evidence="5">
    <location>
        <position position="90"/>
    </location>
</feature>
<name>A0A4Z0YAJ2_9FIRM</name>
<evidence type="ECO:0000259" key="6">
    <source>
        <dbReference type="SMART" id="SM00827"/>
    </source>
</evidence>
<dbReference type="Pfam" id="PF00698">
    <property type="entry name" value="Acyl_transf_1"/>
    <property type="match status" value="1"/>
</dbReference>
<evidence type="ECO:0000313" key="7">
    <source>
        <dbReference type="EMBL" id="TGJ76948.1"/>
    </source>
</evidence>
<keyword evidence="8" id="KW-1185">Reference proteome</keyword>
<evidence type="ECO:0000256" key="1">
    <source>
        <dbReference type="ARBA" id="ARBA00022679"/>
    </source>
</evidence>
<evidence type="ECO:0000313" key="8">
    <source>
        <dbReference type="Proteomes" id="UP000297714"/>
    </source>
</evidence>
<evidence type="ECO:0000256" key="3">
    <source>
        <dbReference type="ARBA" id="ARBA00048462"/>
    </source>
</evidence>
<keyword evidence="1 4" id="KW-0808">Transferase</keyword>
<dbReference type="SMART" id="SM00827">
    <property type="entry name" value="PKS_AT"/>
    <property type="match status" value="1"/>
</dbReference>
<dbReference type="SUPFAM" id="SSF52151">
    <property type="entry name" value="FabD/lysophospholipase-like"/>
    <property type="match status" value="1"/>
</dbReference>
<keyword evidence="2 4" id="KW-0012">Acyltransferase</keyword>
<dbReference type="InterPro" id="IPR016035">
    <property type="entry name" value="Acyl_Trfase/lysoPLipase"/>
</dbReference>
<dbReference type="Gene3D" id="3.30.70.250">
    <property type="entry name" value="Malonyl-CoA ACP transacylase, ACP-binding"/>
    <property type="match status" value="1"/>
</dbReference>
<dbReference type="EMBL" id="SRMQ01000003">
    <property type="protein sequence ID" value="TGJ76948.1"/>
    <property type="molecule type" value="Genomic_DNA"/>
</dbReference>
<dbReference type="PANTHER" id="PTHR42681">
    <property type="entry name" value="MALONYL-COA-ACYL CARRIER PROTEIN TRANSACYLASE, MITOCHONDRIAL"/>
    <property type="match status" value="1"/>
</dbReference>
<dbReference type="RefSeq" id="WP_135658453.1">
    <property type="nucleotide sequence ID" value="NZ_JAJUFJ010000007.1"/>
</dbReference>
<dbReference type="InterPro" id="IPR016036">
    <property type="entry name" value="Malonyl_transacylase_ACP-bd"/>
</dbReference>
<gene>
    <name evidence="7" type="primary">fenF</name>
    <name evidence="7" type="ORF">CAGA_10210</name>
</gene>
<dbReference type="SUPFAM" id="SSF55048">
    <property type="entry name" value="Probable ACP-binding domain of malonyl-CoA ACP transacylase"/>
    <property type="match status" value="1"/>
</dbReference>
<dbReference type="EC" id="2.3.1.39" evidence="4"/>
<comment type="similarity">
    <text evidence="4">Belongs to the fabD family.</text>
</comment>
<dbReference type="InterPro" id="IPR001227">
    <property type="entry name" value="Ac_transferase_dom_sf"/>
</dbReference>
<organism evidence="7 8">
    <name type="scientific">Caproiciproducens galactitolivorans</name>
    <dbReference type="NCBI Taxonomy" id="642589"/>
    <lineage>
        <taxon>Bacteria</taxon>
        <taxon>Bacillati</taxon>
        <taxon>Bacillota</taxon>
        <taxon>Clostridia</taxon>
        <taxon>Eubacteriales</taxon>
        <taxon>Acutalibacteraceae</taxon>
        <taxon>Caproiciproducens</taxon>
    </lineage>
</organism>
<dbReference type="InterPro" id="IPR004410">
    <property type="entry name" value="Malonyl_CoA-ACP_transAc_FabD"/>
</dbReference>
<dbReference type="InterPro" id="IPR014043">
    <property type="entry name" value="Acyl_transferase_dom"/>
</dbReference>
<dbReference type="OrthoDB" id="9805460at2"/>
<proteinExistence type="inferred from homology"/>
<comment type="caution">
    <text evidence="7">The sequence shown here is derived from an EMBL/GenBank/DDBJ whole genome shotgun (WGS) entry which is preliminary data.</text>
</comment>
<dbReference type="Gene3D" id="3.40.366.10">
    <property type="entry name" value="Malonyl-Coenzyme A Acyl Carrier Protein, domain 2"/>
    <property type="match status" value="1"/>
</dbReference>
<sequence length="307" mass="33304">MGKVAFVFAGQGTQYSGMGKDLYENSPAAREVFDRADSIRPGTSNQCFSGTLEELSQTINTQPCVLCVDLAAARCLRELGIQPEAAAGFSLGEVAALTFAGAFSTDEGIRFVCKRAEFMQDAAEKSQSAMAAVLKLSVEQVRSLCEGFQNSYPVNFNCKGQTVVALPKSEMDAFCKEVQNAGGRAVPLKVSGGFHSPFMDEASDKLLLELQEMDVKEPELPVYSNVDAKPYGEGRRNTIARQVNSPVYWQKSVENMIADGVDTFVEVGPGKTLTGLIRKISPQVRVLNVENFSDAQSAAEEIRRQPC</sequence>